<dbReference type="AlphaFoldDB" id="A0A975H7X0"/>
<dbReference type="KEGG" id="pcea:J3359_06480"/>
<protein>
    <submittedName>
        <fullName evidence="1">Uncharacterized protein</fullName>
    </submittedName>
</protein>
<evidence type="ECO:0000313" key="2">
    <source>
        <dbReference type="Proteomes" id="UP000663920"/>
    </source>
</evidence>
<sequence>MENKFTSIKDRVVRIAEKLPISKESFFKSIGMTSANFRGKAKETPLNSNAIVNIITKYPEVDLHWLLMGSADKEQPNRSIFVNETADEYKKHCRNCDEKDKLIVFLQQQVVDLKSDKEDLRNLLGLKNN</sequence>
<evidence type="ECO:0000313" key="1">
    <source>
        <dbReference type="EMBL" id="QTE23912.1"/>
    </source>
</evidence>
<dbReference type="Proteomes" id="UP000663920">
    <property type="component" value="Chromosome"/>
</dbReference>
<dbReference type="EMBL" id="CP071869">
    <property type="protein sequence ID" value="QTE23912.1"/>
    <property type="molecule type" value="Genomic_DNA"/>
</dbReference>
<organism evidence="1 2">
    <name type="scientific">Polaribacter cellanae</name>
    <dbReference type="NCBI Taxonomy" id="2818493"/>
    <lineage>
        <taxon>Bacteria</taxon>
        <taxon>Pseudomonadati</taxon>
        <taxon>Bacteroidota</taxon>
        <taxon>Flavobacteriia</taxon>
        <taxon>Flavobacteriales</taxon>
        <taxon>Flavobacteriaceae</taxon>
    </lineage>
</organism>
<accession>A0A975H7X0</accession>
<reference evidence="1 2" key="1">
    <citation type="submission" date="2021-03" db="EMBL/GenBank/DDBJ databases">
        <title>Complete genome of Polaribacter_sp.SM13.</title>
        <authorList>
            <person name="Jeong S.W."/>
            <person name="Bae J.W."/>
        </authorList>
    </citation>
    <scope>NUCLEOTIDE SEQUENCE [LARGE SCALE GENOMIC DNA]</scope>
    <source>
        <strain evidence="1 2">SM13</strain>
    </source>
</reference>
<proteinExistence type="predicted"/>
<dbReference type="RefSeq" id="WP_208079906.1">
    <property type="nucleotide sequence ID" value="NZ_CP071869.1"/>
</dbReference>
<gene>
    <name evidence="1" type="ORF">J3359_06480</name>
</gene>
<name>A0A975H7X0_9FLAO</name>
<keyword evidence="2" id="KW-1185">Reference proteome</keyword>